<proteinExistence type="predicted"/>
<dbReference type="EMBL" id="MPIN01000003">
    <property type="protein sequence ID" value="OJH40363.1"/>
    <property type="molecule type" value="Genomic_DNA"/>
</dbReference>
<keyword evidence="3" id="KW-1185">Reference proteome</keyword>
<feature type="chain" id="PRO_5012363422" evidence="1">
    <location>
        <begin position="31"/>
        <end position="101"/>
    </location>
</feature>
<keyword evidence="1" id="KW-0732">Signal</keyword>
<evidence type="ECO:0000313" key="3">
    <source>
        <dbReference type="Proteomes" id="UP000182229"/>
    </source>
</evidence>
<accession>A0A1L9BDQ0</accession>
<dbReference type="Proteomes" id="UP000182229">
    <property type="component" value="Unassembled WGS sequence"/>
</dbReference>
<feature type="signal peptide" evidence="1">
    <location>
        <begin position="1"/>
        <end position="30"/>
    </location>
</feature>
<gene>
    <name evidence="2" type="ORF">BON30_15160</name>
</gene>
<dbReference type="STRING" id="83449.BON30_15160"/>
<protein>
    <submittedName>
        <fullName evidence="2">Uncharacterized protein</fullName>
    </submittedName>
</protein>
<dbReference type="AlphaFoldDB" id="A0A1L9BDQ0"/>
<organism evidence="2 3">
    <name type="scientific">Cystobacter ferrugineus</name>
    <dbReference type="NCBI Taxonomy" id="83449"/>
    <lineage>
        <taxon>Bacteria</taxon>
        <taxon>Pseudomonadati</taxon>
        <taxon>Myxococcota</taxon>
        <taxon>Myxococcia</taxon>
        <taxon>Myxococcales</taxon>
        <taxon>Cystobacterineae</taxon>
        <taxon>Archangiaceae</taxon>
        <taxon>Cystobacter</taxon>
    </lineage>
</organism>
<name>A0A1L9BDQ0_9BACT</name>
<comment type="caution">
    <text evidence="2">The sequence shown here is derived from an EMBL/GenBank/DDBJ whole genome shotgun (WGS) entry which is preliminary data.</text>
</comment>
<evidence type="ECO:0000256" key="1">
    <source>
        <dbReference type="SAM" id="SignalP"/>
    </source>
</evidence>
<reference evidence="2 3" key="2">
    <citation type="submission" date="2016-12" db="EMBL/GenBank/DDBJ databases">
        <title>Draft Genome Sequence of Cystobacter ferrugineus Strain Cbfe23.</title>
        <authorList>
            <person name="Akbar S."/>
            <person name="Dowd S.E."/>
            <person name="Stevens D.C."/>
        </authorList>
    </citation>
    <scope>NUCLEOTIDE SEQUENCE [LARGE SCALE GENOMIC DNA]</scope>
    <source>
        <strain evidence="2 3">Cbfe23</strain>
    </source>
</reference>
<sequence length="101" mass="10984">MRGFPHLIARWLRLALACLTVLGASMSAHAHPASEAAVAVWVERHESARRRPAVDASVRLAHPAAGSPCTPARVAFPGSLREARTEAPSRRLFLLHRALLH</sequence>
<evidence type="ECO:0000313" key="2">
    <source>
        <dbReference type="EMBL" id="OJH40363.1"/>
    </source>
</evidence>
<reference evidence="3" key="1">
    <citation type="submission" date="2016-11" db="EMBL/GenBank/DDBJ databases">
        <authorList>
            <person name="Shukria A."/>
            <person name="Stevens D.C."/>
        </authorList>
    </citation>
    <scope>NUCLEOTIDE SEQUENCE [LARGE SCALE GENOMIC DNA]</scope>
    <source>
        <strain evidence="3">Cbfe23</strain>
    </source>
</reference>